<keyword evidence="1" id="KW-0732">Signal</keyword>
<accession>A0A2J7ZUK7</accession>
<name>A0A2J7ZUK7_9CHLO</name>
<dbReference type="SUPFAM" id="SSF141493">
    <property type="entry name" value="Allene oxide cyclase-like"/>
    <property type="match status" value="1"/>
</dbReference>
<dbReference type="OrthoDB" id="526835at2759"/>
<proteinExistence type="predicted"/>
<reference evidence="2 3" key="1">
    <citation type="journal article" date="2017" name="Mol. Biol. Evol.">
        <title>The 4-celled Tetrabaena socialis nuclear genome reveals the essential components for genetic control of cell number at the origin of multicellularity in the volvocine lineage.</title>
        <authorList>
            <person name="Featherston J."/>
            <person name="Arakaki Y."/>
            <person name="Hanschen E.R."/>
            <person name="Ferris P.J."/>
            <person name="Michod R.E."/>
            <person name="Olson B.J.S.C."/>
            <person name="Nozaki H."/>
            <person name="Durand P.M."/>
        </authorList>
    </citation>
    <scope>NUCLEOTIDE SEQUENCE [LARGE SCALE GENOMIC DNA]</scope>
    <source>
        <strain evidence="2 3">NIES-571</strain>
    </source>
</reference>
<comment type="caution">
    <text evidence="2">The sequence shown here is derived from an EMBL/GenBank/DDBJ whole genome shotgun (WGS) entry which is preliminary data.</text>
</comment>
<dbReference type="InterPro" id="IPR034871">
    <property type="entry name" value="Allene_oxi_cyc_sf"/>
</dbReference>
<dbReference type="EMBL" id="PGGS01000441">
    <property type="protein sequence ID" value="PNH03956.1"/>
    <property type="molecule type" value="Genomic_DNA"/>
</dbReference>
<gene>
    <name evidence="2" type="ORF">TSOC_009943</name>
</gene>
<keyword evidence="3" id="KW-1185">Reference proteome</keyword>
<dbReference type="Gene3D" id="2.40.480.10">
    <property type="entry name" value="Allene oxide cyclase-like"/>
    <property type="match status" value="1"/>
</dbReference>
<sequence length="179" mass="18153">MSRTSMQLFAVAALAALATAVAQLGSGVGSSGQPPAELCARTITVVETFSAAGLQVPMGINATDYSTWPGSTVGYNNDLVFGGSGMSNRTAGGILSMCFVQSASGDASYSYCIATATFSMGSITFQGPFPDDVDSVFVSAVVGGTGIFNGATGSAKVTVLTAGTQWKYKFTLMSKPACM</sequence>
<evidence type="ECO:0000313" key="2">
    <source>
        <dbReference type="EMBL" id="PNH03956.1"/>
    </source>
</evidence>
<evidence type="ECO:0000313" key="3">
    <source>
        <dbReference type="Proteomes" id="UP000236333"/>
    </source>
</evidence>
<dbReference type="InterPro" id="IPR044859">
    <property type="entry name" value="Allene_oxi_cyc_Dirigent"/>
</dbReference>
<dbReference type="Proteomes" id="UP000236333">
    <property type="component" value="Unassembled WGS sequence"/>
</dbReference>
<dbReference type="GO" id="GO:0046423">
    <property type="term" value="F:allene-oxide cyclase activity"/>
    <property type="evidence" value="ECO:0007669"/>
    <property type="project" value="InterPro"/>
</dbReference>
<evidence type="ECO:0008006" key="4">
    <source>
        <dbReference type="Google" id="ProtNLM"/>
    </source>
</evidence>
<protein>
    <recommendedName>
        <fullName evidence="4">Dirigent protein</fullName>
    </recommendedName>
</protein>
<dbReference type="AlphaFoldDB" id="A0A2J7ZUK7"/>
<feature type="chain" id="PRO_5014435904" description="Dirigent protein" evidence="1">
    <location>
        <begin position="23"/>
        <end position="179"/>
    </location>
</feature>
<organism evidence="2 3">
    <name type="scientific">Tetrabaena socialis</name>
    <dbReference type="NCBI Taxonomy" id="47790"/>
    <lineage>
        <taxon>Eukaryota</taxon>
        <taxon>Viridiplantae</taxon>
        <taxon>Chlorophyta</taxon>
        <taxon>core chlorophytes</taxon>
        <taxon>Chlorophyceae</taxon>
        <taxon>CS clade</taxon>
        <taxon>Chlamydomonadales</taxon>
        <taxon>Tetrabaenaceae</taxon>
        <taxon>Tetrabaena</taxon>
    </lineage>
</organism>
<dbReference type="GO" id="GO:0009695">
    <property type="term" value="P:jasmonic acid biosynthetic process"/>
    <property type="evidence" value="ECO:0007669"/>
    <property type="project" value="InterPro"/>
</dbReference>
<feature type="signal peptide" evidence="1">
    <location>
        <begin position="1"/>
        <end position="22"/>
    </location>
</feature>
<evidence type="ECO:0000256" key="1">
    <source>
        <dbReference type="SAM" id="SignalP"/>
    </source>
</evidence>